<dbReference type="InterPro" id="IPR052704">
    <property type="entry name" value="ECF_Sigma-70_Domain"/>
</dbReference>
<dbReference type="Proteomes" id="UP000194360">
    <property type="component" value="Unassembled WGS sequence"/>
</dbReference>
<sequence>MDDDELAARFEQHRPRLRAVARRLLGSGSDADDAVQDTWLRLHRNGIAGVDSLGGWLTTVTSRICLDRLRARRETLLGEDTPEHASPDDPASDAVLADSVGHALMVVLDSLSPAERVAFVLHDVFAVPFSDIAPVLDRSTEATKKLAARARHRARLGAANPGDLDGRRRIIEQFLGAVRRGDMAALLDVLAPDAVRHVDPALLAPGRPTAVRGARSIVDEARSLSGPARAAEPATVDGRPGAAVVRDGTVTLVLRFTITDGLISSFEIIAEPARVAAVVVQLDAGPGPESRT</sequence>
<feature type="domain" description="RNA polymerase sigma-70 region 2" evidence="6">
    <location>
        <begin position="10"/>
        <end position="73"/>
    </location>
</feature>
<evidence type="ECO:0000313" key="8">
    <source>
        <dbReference type="EMBL" id="OSY42161.1"/>
    </source>
</evidence>
<keyword evidence="9" id="KW-1185">Reference proteome</keyword>
<dbReference type="AlphaFoldDB" id="A0A1Y2N4R2"/>
<proteinExistence type="inferred from homology"/>
<dbReference type="RefSeq" id="WP_232021356.1">
    <property type="nucleotide sequence ID" value="NZ_AP018920.1"/>
</dbReference>
<protein>
    <submittedName>
        <fullName evidence="8">ECF RNA polymerase sigma factor SigJ</fullName>
    </submittedName>
</protein>
<dbReference type="GO" id="GO:0016987">
    <property type="term" value="F:sigma factor activity"/>
    <property type="evidence" value="ECO:0007669"/>
    <property type="project" value="UniProtKB-KW"/>
</dbReference>
<comment type="caution">
    <text evidence="8">The sequence shown here is derived from an EMBL/GenBank/DDBJ whole genome shotgun (WGS) entry which is preliminary data.</text>
</comment>
<dbReference type="Pfam" id="PF08281">
    <property type="entry name" value="Sigma70_r4_2"/>
    <property type="match status" value="1"/>
</dbReference>
<reference evidence="8 9" key="1">
    <citation type="submission" date="2016-09" db="EMBL/GenBank/DDBJ databases">
        <title>Pseudonocardia autotrophica DSM535, a candidate organism with high potential of specific P450 cytochromes.</title>
        <authorList>
            <person name="Grumaz C."/>
            <person name="Vainshtein Y."/>
            <person name="Kirstahler P."/>
            <person name="Sohn K."/>
        </authorList>
    </citation>
    <scope>NUCLEOTIDE SEQUENCE [LARGE SCALE GENOMIC DNA]</scope>
    <source>
        <strain evidence="8 9">DSM 535</strain>
    </source>
</reference>
<comment type="similarity">
    <text evidence="1">Belongs to the sigma-70 factor family. ECF subfamily.</text>
</comment>
<dbReference type="SUPFAM" id="SSF54427">
    <property type="entry name" value="NTF2-like"/>
    <property type="match status" value="1"/>
</dbReference>
<dbReference type="InterPro" id="IPR032710">
    <property type="entry name" value="NTF2-like_dom_sf"/>
</dbReference>
<dbReference type="NCBIfam" id="TIGR02937">
    <property type="entry name" value="sigma70-ECF"/>
    <property type="match status" value="1"/>
</dbReference>
<dbReference type="EMBL" id="MIGB01000006">
    <property type="protein sequence ID" value="OSY42161.1"/>
    <property type="molecule type" value="Genomic_DNA"/>
</dbReference>
<evidence type="ECO:0000256" key="5">
    <source>
        <dbReference type="ARBA" id="ARBA00023163"/>
    </source>
</evidence>
<dbReference type="Gene3D" id="3.10.450.50">
    <property type="match status" value="1"/>
</dbReference>
<keyword evidence="3" id="KW-0805">Transcription regulation</keyword>
<comment type="subunit">
    <text evidence="2">Interacts transiently with the RNA polymerase catalytic core formed by RpoA, RpoB, RpoC and RpoZ (2 alpha, 1 beta, 1 beta' and 1 omega subunit) to form the RNA polymerase holoenzyme that can initiate transcription.</text>
</comment>
<dbReference type="Gene3D" id="1.10.1740.10">
    <property type="match status" value="1"/>
</dbReference>
<dbReference type="InterPro" id="IPR014284">
    <property type="entry name" value="RNA_pol_sigma-70_dom"/>
</dbReference>
<dbReference type="SUPFAM" id="SSF88659">
    <property type="entry name" value="Sigma3 and sigma4 domains of RNA polymerase sigma factors"/>
    <property type="match status" value="1"/>
</dbReference>
<dbReference type="GO" id="GO:0003677">
    <property type="term" value="F:DNA binding"/>
    <property type="evidence" value="ECO:0007669"/>
    <property type="project" value="InterPro"/>
</dbReference>
<dbReference type="PANTHER" id="PTHR30173">
    <property type="entry name" value="SIGMA 19 FACTOR"/>
    <property type="match status" value="1"/>
</dbReference>
<dbReference type="GO" id="GO:0006352">
    <property type="term" value="P:DNA-templated transcription initiation"/>
    <property type="evidence" value="ECO:0007669"/>
    <property type="project" value="InterPro"/>
</dbReference>
<dbReference type="InterPro" id="IPR013324">
    <property type="entry name" value="RNA_pol_sigma_r3/r4-like"/>
</dbReference>
<dbReference type="STRING" id="2074.BG845_01659"/>
<evidence type="ECO:0000256" key="2">
    <source>
        <dbReference type="ARBA" id="ARBA00011344"/>
    </source>
</evidence>
<evidence type="ECO:0000256" key="3">
    <source>
        <dbReference type="ARBA" id="ARBA00023015"/>
    </source>
</evidence>
<organism evidence="8 9">
    <name type="scientific">Pseudonocardia autotrophica</name>
    <name type="common">Amycolata autotrophica</name>
    <name type="synonym">Nocardia autotrophica</name>
    <dbReference type="NCBI Taxonomy" id="2074"/>
    <lineage>
        <taxon>Bacteria</taxon>
        <taxon>Bacillati</taxon>
        <taxon>Actinomycetota</taxon>
        <taxon>Actinomycetes</taxon>
        <taxon>Pseudonocardiales</taxon>
        <taxon>Pseudonocardiaceae</taxon>
        <taxon>Pseudonocardia</taxon>
    </lineage>
</organism>
<feature type="domain" description="RNA polymerase sigma factor 70 region 4 type 2" evidence="7">
    <location>
        <begin position="103"/>
        <end position="151"/>
    </location>
</feature>
<keyword evidence="4" id="KW-0731">Sigma factor</keyword>
<gene>
    <name evidence="8" type="primary">sigJ_1</name>
    <name evidence="8" type="ORF">BG845_01659</name>
</gene>
<dbReference type="PANTHER" id="PTHR30173:SF43">
    <property type="entry name" value="ECF RNA POLYMERASE SIGMA FACTOR SIGI-RELATED"/>
    <property type="match status" value="1"/>
</dbReference>
<dbReference type="SUPFAM" id="SSF88946">
    <property type="entry name" value="Sigma2 domain of RNA polymerase sigma factors"/>
    <property type="match status" value="1"/>
</dbReference>
<dbReference type="Gene3D" id="1.10.10.10">
    <property type="entry name" value="Winged helix-like DNA-binding domain superfamily/Winged helix DNA-binding domain"/>
    <property type="match status" value="1"/>
</dbReference>
<evidence type="ECO:0000259" key="7">
    <source>
        <dbReference type="Pfam" id="PF08281"/>
    </source>
</evidence>
<dbReference type="InterPro" id="IPR013325">
    <property type="entry name" value="RNA_pol_sigma_r2"/>
</dbReference>
<evidence type="ECO:0000256" key="1">
    <source>
        <dbReference type="ARBA" id="ARBA00010641"/>
    </source>
</evidence>
<dbReference type="Pfam" id="PF04542">
    <property type="entry name" value="Sigma70_r2"/>
    <property type="match status" value="1"/>
</dbReference>
<accession>A0A1Y2N4R2</accession>
<evidence type="ECO:0000256" key="4">
    <source>
        <dbReference type="ARBA" id="ARBA00023082"/>
    </source>
</evidence>
<dbReference type="InterPro" id="IPR036388">
    <property type="entry name" value="WH-like_DNA-bd_sf"/>
</dbReference>
<name>A0A1Y2N4R2_PSEAH</name>
<keyword evidence="5" id="KW-0804">Transcription</keyword>
<evidence type="ECO:0000259" key="6">
    <source>
        <dbReference type="Pfam" id="PF04542"/>
    </source>
</evidence>
<dbReference type="InterPro" id="IPR007627">
    <property type="entry name" value="RNA_pol_sigma70_r2"/>
</dbReference>
<dbReference type="InterPro" id="IPR013249">
    <property type="entry name" value="RNA_pol_sigma70_r4_t2"/>
</dbReference>
<evidence type="ECO:0000313" key="9">
    <source>
        <dbReference type="Proteomes" id="UP000194360"/>
    </source>
</evidence>